<sequence length="226" mass="25921">MSEPEVKYGIFKTEIKNRFLCTVNVDGIDTLCYIPSSCRLSNFINMKGRMVLLLPIKKENARTKYSVYAIQYRRGFVPVSLSSVNQVIKNELNRRIFSFLGSRKQVFGEKSIDGYKSDLYIEDSDTVVEIKSILSFGKEALFPTVSSERANHQLENIRELLLNGHKVCYMFISMYGGTKQITVNEEQTEYFSLFRKCIEVGMTVRGFSLYMDNGVPKVKATVKCIF</sequence>
<protein>
    <submittedName>
        <fullName evidence="3">DNA-binding sugar fermentation-stimulating protein</fullName>
    </submittedName>
</protein>
<keyword evidence="4" id="KW-1185">Reference proteome</keyword>
<evidence type="ECO:0000313" key="4">
    <source>
        <dbReference type="Proteomes" id="UP000295726"/>
    </source>
</evidence>
<feature type="domain" description="Sugar fermentation stimulation protein C-terminal" evidence="1">
    <location>
        <begin position="84"/>
        <end position="212"/>
    </location>
</feature>
<organism evidence="3 4">
    <name type="scientific">Muricomes intestini</name>
    <dbReference type="NCBI Taxonomy" id="1796634"/>
    <lineage>
        <taxon>Bacteria</taxon>
        <taxon>Bacillati</taxon>
        <taxon>Bacillota</taxon>
        <taxon>Clostridia</taxon>
        <taxon>Lachnospirales</taxon>
        <taxon>Lachnospiraceae</taxon>
        <taxon>Muricomes</taxon>
    </lineage>
</organism>
<evidence type="ECO:0000313" key="3">
    <source>
        <dbReference type="EMBL" id="TCS80305.1"/>
    </source>
</evidence>
<dbReference type="GO" id="GO:0003677">
    <property type="term" value="F:DNA binding"/>
    <property type="evidence" value="ECO:0007669"/>
    <property type="project" value="UniProtKB-KW"/>
</dbReference>
<dbReference type="Gene3D" id="3.40.1350.60">
    <property type="match status" value="1"/>
</dbReference>
<proteinExistence type="predicted"/>
<dbReference type="EMBL" id="SLZZ01000006">
    <property type="protein sequence ID" value="TCS80305.1"/>
    <property type="molecule type" value="Genomic_DNA"/>
</dbReference>
<dbReference type="OrthoDB" id="2045492at2"/>
<dbReference type="RefSeq" id="WP_132379992.1">
    <property type="nucleotide sequence ID" value="NZ_SLZZ01000006.1"/>
</dbReference>
<keyword evidence="3" id="KW-0238">DNA-binding</keyword>
<dbReference type="Proteomes" id="UP000295726">
    <property type="component" value="Unassembled WGS sequence"/>
</dbReference>
<dbReference type="Pfam" id="PF17746">
    <property type="entry name" value="SfsA_N"/>
    <property type="match status" value="1"/>
</dbReference>
<reference evidence="3 4" key="1">
    <citation type="submission" date="2019-03" db="EMBL/GenBank/DDBJ databases">
        <title>Genomic Encyclopedia of Type Strains, Phase IV (KMG-IV): sequencing the most valuable type-strain genomes for metagenomic binning, comparative biology and taxonomic classification.</title>
        <authorList>
            <person name="Goeker M."/>
        </authorList>
    </citation>
    <scope>NUCLEOTIDE SEQUENCE [LARGE SCALE GENOMIC DNA]</scope>
    <source>
        <strain evidence="3 4">DSM 29489</strain>
    </source>
</reference>
<dbReference type="InterPro" id="IPR040452">
    <property type="entry name" value="SfsA_C"/>
</dbReference>
<comment type="caution">
    <text evidence="3">The sequence shown here is derived from an EMBL/GenBank/DDBJ whole genome shotgun (WGS) entry which is preliminary data.</text>
</comment>
<dbReference type="Pfam" id="PF03749">
    <property type="entry name" value="SfsA"/>
    <property type="match status" value="1"/>
</dbReference>
<gene>
    <name evidence="3" type="ORF">EDD59_106131</name>
</gene>
<dbReference type="AlphaFoldDB" id="A0A4R3KBB5"/>
<dbReference type="InterPro" id="IPR041465">
    <property type="entry name" value="SfsA_N"/>
</dbReference>
<evidence type="ECO:0000259" key="1">
    <source>
        <dbReference type="Pfam" id="PF03749"/>
    </source>
</evidence>
<feature type="domain" description="SfsA N-terminal OB" evidence="2">
    <location>
        <begin position="17"/>
        <end position="77"/>
    </location>
</feature>
<dbReference type="PANTHER" id="PTHR30545:SF2">
    <property type="entry name" value="SUGAR FERMENTATION STIMULATION PROTEIN A"/>
    <property type="match status" value="1"/>
</dbReference>
<evidence type="ECO:0000259" key="2">
    <source>
        <dbReference type="Pfam" id="PF17746"/>
    </source>
</evidence>
<dbReference type="InterPro" id="IPR005224">
    <property type="entry name" value="SfsA"/>
</dbReference>
<dbReference type="Gene3D" id="2.40.50.580">
    <property type="match status" value="1"/>
</dbReference>
<accession>A0A4R3KBB5</accession>
<dbReference type="PANTHER" id="PTHR30545">
    <property type="entry name" value="SUGAR FERMENTATION STIMULATION PROTEIN A"/>
    <property type="match status" value="1"/>
</dbReference>
<name>A0A4R3KBB5_9FIRM</name>